<feature type="region of interest" description="Disordered" evidence="1">
    <location>
        <begin position="1"/>
        <end position="24"/>
    </location>
</feature>
<organism evidence="2 3">
    <name type="scientific">Petrolisthes cinctipes</name>
    <name type="common">Flat porcelain crab</name>
    <dbReference type="NCBI Taxonomy" id="88211"/>
    <lineage>
        <taxon>Eukaryota</taxon>
        <taxon>Metazoa</taxon>
        <taxon>Ecdysozoa</taxon>
        <taxon>Arthropoda</taxon>
        <taxon>Crustacea</taxon>
        <taxon>Multicrustacea</taxon>
        <taxon>Malacostraca</taxon>
        <taxon>Eumalacostraca</taxon>
        <taxon>Eucarida</taxon>
        <taxon>Decapoda</taxon>
        <taxon>Pleocyemata</taxon>
        <taxon>Anomura</taxon>
        <taxon>Galatheoidea</taxon>
        <taxon>Porcellanidae</taxon>
        <taxon>Petrolisthes</taxon>
    </lineage>
</organism>
<name>A0AAE1EMV0_PETCI</name>
<evidence type="ECO:0000313" key="3">
    <source>
        <dbReference type="Proteomes" id="UP001286313"/>
    </source>
</evidence>
<proteinExistence type="predicted"/>
<accession>A0AAE1EMV0</accession>
<dbReference type="AlphaFoldDB" id="A0AAE1EMV0"/>
<evidence type="ECO:0000313" key="2">
    <source>
        <dbReference type="EMBL" id="KAK3857593.1"/>
    </source>
</evidence>
<keyword evidence="3" id="KW-1185">Reference proteome</keyword>
<dbReference type="EMBL" id="JAWQEG010005566">
    <property type="protein sequence ID" value="KAK3857593.1"/>
    <property type="molecule type" value="Genomic_DNA"/>
</dbReference>
<comment type="caution">
    <text evidence="2">The sequence shown here is derived from an EMBL/GenBank/DDBJ whole genome shotgun (WGS) entry which is preliminary data.</text>
</comment>
<gene>
    <name evidence="2" type="ORF">Pcinc_036163</name>
</gene>
<protein>
    <submittedName>
        <fullName evidence="2">Uncharacterized protein</fullName>
    </submittedName>
</protein>
<reference evidence="2" key="1">
    <citation type="submission" date="2023-10" db="EMBL/GenBank/DDBJ databases">
        <title>Genome assemblies of two species of porcelain crab, Petrolisthes cinctipes and Petrolisthes manimaculis (Anomura: Porcellanidae).</title>
        <authorList>
            <person name="Angst P."/>
        </authorList>
    </citation>
    <scope>NUCLEOTIDE SEQUENCE</scope>
    <source>
        <strain evidence="2">PB745_01</strain>
        <tissue evidence="2">Gill</tissue>
    </source>
</reference>
<evidence type="ECO:0000256" key="1">
    <source>
        <dbReference type="SAM" id="MobiDB-lite"/>
    </source>
</evidence>
<sequence>MKEAERSGVDQVMGETGDAGWLGREGEDRVVVPAGLHDVPPLNSLLLTLKISAFFPLPVKSPTFSW</sequence>
<dbReference type="Proteomes" id="UP001286313">
    <property type="component" value="Unassembled WGS sequence"/>
</dbReference>